<dbReference type="PROSITE" id="PS50071">
    <property type="entry name" value="HOMEOBOX_2"/>
    <property type="match status" value="1"/>
</dbReference>
<dbReference type="PANTHER" id="PTHR45664:SF12">
    <property type="entry name" value="PANCREAS_DUODENUM HOMEOBOX PROTEIN 1"/>
    <property type="match status" value="1"/>
</dbReference>
<evidence type="ECO:0000313" key="9">
    <source>
        <dbReference type="EMBL" id="KAK9303900.1"/>
    </source>
</evidence>
<feature type="region of interest" description="Disordered" evidence="7">
    <location>
        <begin position="32"/>
        <end position="110"/>
    </location>
</feature>
<dbReference type="Proteomes" id="UP001432146">
    <property type="component" value="Unassembled WGS sequence"/>
</dbReference>
<keyword evidence="3 5" id="KW-0371">Homeobox</keyword>
<keyword evidence="2 5" id="KW-0238">DNA-binding</keyword>
<accession>A0AAW1A1V1</accession>
<dbReference type="InterPro" id="IPR009057">
    <property type="entry name" value="Homeodomain-like_sf"/>
</dbReference>
<evidence type="ECO:0000256" key="4">
    <source>
        <dbReference type="ARBA" id="ARBA00023242"/>
    </source>
</evidence>
<dbReference type="CDD" id="cd00086">
    <property type="entry name" value="homeodomain"/>
    <property type="match status" value="1"/>
</dbReference>
<gene>
    <name evidence="9" type="ORF">QLX08_004614</name>
</gene>
<keyword evidence="4 5" id="KW-0539">Nucleus</keyword>
<dbReference type="SUPFAM" id="SSF46689">
    <property type="entry name" value="Homeodomain-like"/>
    <property type="match status" value="1"/>
</dbReference>
<evidence type="ECO:0000256" key="1">
    <source>
        <dbReference type="ARBA" id="ARBA00004123"/>
    </source>
</evidence>
<dbReference type="GO" id="GO:0000981">
    <property type="term" value="F:DNA-binding transcription factor activity, RNA polymerase II-specific"/>
    <property type="evidence" value="ECO:0007669"/>
    <property type="project" value="InterPro"/>
</dbReference>
<dbReference type="InterPro" id="IPR017970">
    <property type="entry name" value="Homeobox_CS"/>
</dbReference>
<organism evidence="9 10">
    <name type="scientific">Tetragonisca angustula</name>
    <dbReference type="NCBI Taxonomy" id="166442"/>
    <lineage>
        <taxon>Eukaryota</taxon>
        <taxon>Metazoa</taxon>
        <taxon>Ecdysozoa</taxon>
        <taxon>Arthropoda</taxon>
        <taxon>Hexapoda</taxon>
        <taxon>Insecta</taxon>
        <taxon>Pterygota</taxon>
        <taxon>Neoptera</taxon>
        <taxon>Endopterygota</taxon>
        <taxon>Hymenoptera</taxon>
        <taxon>Apocrita</taxon>
        <taxon>Aculeata</taxon>
        <taxon>Apoidea</taxon>
        <taxon>Anthophila</taxon>
        <taxon>Apidae</taxon>
        <taxon>Tetragonisca</taxon>
    </lineage>
</organism>
<dbReference type="GO" id="GO:0005634">
    <property type="term" value="C:nucleus"/>
    <property type="evidence" value="ECO:0007669"/>
    <property type="project" value="UniProtKB-SubCell"/>
</dbReference>
<evidence type="ECO:0000256" key="5">
    <source>
        <dbReference type="PROSITE-ProRule" id="PRU00108"/>
    </source>
</evidence>
<evidence type="ECO:0000256" key="7">
    <source>
        <dbReference type="SAM" id="MobiDB-lite"/>
    </source>
</evidence>
<evidence type="ECO:0000259" key="8">
    <source>
        <dbReference type="PROSITE" id="PS50071"/>
    </source>
</evidence>
<evidence type="ECO:0000313" key="10">
    <source>
        <dbReference type="Proteomes" id="UP001432146"/>
    </source>
</evidence>
<dbReference type="GO" id="GO:0000978">
    <property type="term" value="F:RNA polymerase II cis-regulatory region sequence-specific DNA binding"/>
    <property type="evidence" value="ECO:0007669"/>
    <property type="project" value="TreeGrafter"/>
</dbReference>
<keyword evidence="10" id="KW-1185">Reference proteome</keyword>
<dbReference type="InterPro" id="IPR001356">
    <property type="entry name" value="HD"/>
</dbReference>
<feature type="DNA-binding region" description="Homeobox" evidence="5">
    <location>
        <begin position="105"/>
        <end position="164"/>
    </location>
</feature>
<dbReference type="SMART" id="SM00389">
    <property type="entry name" value="HOX"/>
    <property type="match status" value="1"/>
</dbReference>
<dbReference type="Gene3D" id="1.10.10.60">
    <property type="entry name" value="Homeodomain-like"/>
    <property type="match status" value="1"/>
</dbReference>
<dbReference type="Pfam" id="PF00046">
    <property type="entry name" value="Homeodomain"/>
    <property type="match status" value="1"/>
</dbReference>
<dbReference type="InterPro" id="IPR020479">
    <property type="entry name" value="HD_metazoa"/>
</dbReference>
<feature type="compositionally biased region" description="Polar residues" evidence="7">
    <location>
        <begin position="58"/>
        <end position="88"/>
    </location>
</feature>
<proteinExistence type="predicted"/>
<reference evidence="9 10" key="1">
    <citation type="submission" date="2024-05" db="EMBL/GenBank/DDBJ databases">
        <title>The nuclear and mitochondrial genome assemblies of Tetragonisca angustula (Apidae: Meliponini), a tiny yet remarkable pollinator in the Neotropics.</title>
        <authorList>
            <person name="Ferrari R."/>
            <person name="Ricardo P.C."/>
            <person name="Dias F.C."/>
            <person name="Araujo N.S."/>
            <person name="Soares D.O."/>
            <person name="Zhou Q.-S."/>
            <person name="Zhu C.-D."/>
            <person name="Coutinho L."/>
            <person name="Airas M.C."/>
            <person name="Batista T.M."/>
        </authorList>
    </citation>
    <scope>NUCLEOTIDE SEQUENCE [LARGE SCALE GENOMIC DNA]</scope>
    <source>
        <strain evidence="9">ASF017062</strain>
        <tissue evidence="9">Abdomen</tissue>
    </source>
</reference>
<dbReference type="AlphaFoldDB" id="A0AAW1A1V1"/>
<evidence type="ECO:0000256" key="3">
    <source>
        <dbReference type="ARBA" id="ARBA00023155"/>
    </source>
</evidence>
<dbReference type="PRINTS" id="PR00024">
    <property type="entry name" value="HOMEOBOX"/>
</dbReference>
<feature type="compositionally biased region" description="Basic and acidic residues" evidence="7">
    <location>
        <begin position="40"/>
        <end position="54"/>
    </location>
</feature>
<dbReference type="GO" id="GO:0045944">
    <property type="term" value="P:positive regulation of transcription by RNA polymerase II"/>
    <property type="evidence" value="ECO:0007669"/>
    <property type="project" value="UniProtKB-ARBA"/>
</dbReference>
<comment type="caution">
    <text evidence="9">The sequence shown here is derived from an EMBL/GenBank/DDBJ whole genome shotgun (WGS) entry which is preliminary data.</text>
</comment>
<name>A0AAW1A1V1_9HYME</name>
<sequence length="360" mass="41286">MTYVNPTGNIMDVIPSMCNNLPLTPTSLSPISTSMVSSLESRESSDGSQHDLLRRNLPNPSNWMQANGINSGQPERNINTTSQQTNDPATRRKRSSTQGKPKERGKRTRTAYTSAQLIELEKQFAKVQYLCRASRIQLANTLSLSERQIKIWFQNRRMKFKKQQSISMMKSVYIGGRTETQNTPPQNTEQQNVNTNSTTNHIAYSYQINPQENPQAMSSCIYQTSYFPQPPTQHLIQFQPNQAFQPIYQPVQQIENQCLQQPVYNYYHNQWNTQVPYVPLYQPTSFTPQTSPSQLTSYNSCLYGENNENYENNTNYNTEANPENLTFADFNDESLTVLEETVRNSREPDVSLNLATFINL</sequence>
<protein>
    <recommendedName>
        <fullName evidence="8">Homeobox domain-containing protein</fullName>
    </recommendedName>
</protein>
<evidence type="ECO:0000256" key="6">
    <source>
        <dbReference type="RuleBase" id="RU000682"/>
    </source>
</evidence>
<dbReference type="PROSITE" id="PS00027">
    <property type="entry name" value="HOMEOBOX_1"/>
    <property type="match status" value="1"/>
</dbReference>
<dbReference type="EMBL" id="JAWNGG020000071">
    <property type="protein sequence ID" value="KAK9303900.1"/>
    <property type="molecule type" value="Genomic_DNA"/>
</dbReference>
<feature type="domain" description="Homeobox" evidence="8">
    <location>
        <begin position="103"/>
        <end position="163"/>
    </location>
</feature>
<comment type="subcellular location">
    <subcellularLocation>
        <location evidence="1 5 6">Nucleus</location>
    </subcellularLocation>
</comment>
<evidence type="ECO:0000256" key="2">
    <source>
        <dbReference type="ARBA" id="ARBA00023125"/>
    </source>
</evidence>
<dbReference type="PANTHER" id="PTHR45664">
    <property type="entry name" value="PROTEIN ZERKNUELLT 1-RELATED"/>
    <property type="match status" value="1"/>
</dbReference>